<proteinExistence type="predicted"/>
<organism evidence="2 3">
    <name type="scientific">Nocardioides psychrotolerans</name>
    <dbReference type="NCBI Taxonomy" id="1005945"/>
    <lineage>
        <taxon>Bacteria</taxon>
        <taxon>Bacillati</taxon>
        <taxon>Actinomycetota</taxon>
        <taxon>Actinomycetes</taxon>
        <taxon>Propionibacteriales</taxon>
        <taxon>Nocardioidaceae</taxon>
        <taxon>Nocardioides</taxon>
    </lineage>
</organism>
<dbReference type="AlphaFoldDB" id="A0A1I3NLW6"/>
<dbReference type="OrthoDB" id="5112685at2"/>
<evidence type="ECO:0000313" key="2">
    <source>
        <dbReference type="EMBL" id="SFJ10294.1"/>
    </source>
</evidence>
<reference evidence="2 3" key="1">
    <citation type="submission" date="2016-10" db="EMBL/GenBank/DDBJ databases">
        <authorList>
            <person name="de Groot N.N."/>
        </authorList>
    </citation>
    <scope>NUCLEOTIDE SEQUENCE [LARGE SCALE GENOMIC DNA]</scope>
    <source>
        <strain evidence="2 3">CGMCC 1.11156</strain>
    </source>
</reference>
<dbReference type="EMBL" id="FOQG01000018">
    <property type="protein sequence ID" value="SFJ10294.1"/>
    <property type="molecule type" value="Genomic_DNA"/>
</dbReference>
<sequence>MATELDTQVLADGVFSDGERLWRAKPGATSTFEENVAARALFIDLHQDEFWNPWRFEEQAAELERTQRVMQEWERAEPNFKCKTKRQLDAQMARWDRDFQRKQERRELDRQEHLKRFDPAREQARLELLEQQCVLTHKLEEVARLRSGDRFPAMPANRRAEQVAELDRDIERHRAAVDRLTPVVGDPEDVPDQHGYLPRDRRHSTFYFYRERRITEVQEIRERLSELETQLKATVDKAERSKLRTERDIKKWRLEKLLAVPRLEAEDMCADCATPANKHGYVSPPFDFPCPAWPGQRAIHEKTMKLFESFQRRRDAEGSEATPAPKPEPLAIVPSGLPITEVVQRLQELQVQHPDAEVRRGRANRWELWPAK</sequence>
<evidence type="ECO:0000313" key="3">
    <source>
        <dbReference type="Proteomes" id="UP000198649"/>
    </source>
</evidence>
<dbReference type="Proteomes" id="UP000198649">
    <property type="component" value="Unassembled WGS sequence"/>
</dbReference>
<protein>
    <submittedName>
        <fullName evidence="2">Uncharacterized protein</fullName>
    </submittedName>
</protein>
<dbReference type="STRING" id="1005945.SAMN05216561_11847"/>
<feature type="coiled-coil region" evidence="1">
    <location>
        <begin position="210"/>
        <end position="255"/>
    </location>
</feature>
<keyword evidence="3" id="KW-1185">Reference proteome</keyword>
<name>A0A1I3NLW6_9ACTN</name>
<gene>
    <name evidence="2" type="ORF">SAMN05216561_11847</name>
</gene>
<feature type="coiled-coil region" evidence="1">
    <location>
        <begin position="56"/>
        <end position="105"/>
    </location>
</feature>
<evidence type="ECO:0000256" key="1">
    <source>
        <dbReference type="SAM" id="Coils"/>
    </source>
</evidence>
<keyword evidence="1" id="KW-0175">Coiled coil</keyword>
<accession>A0A1I3NLW6</accession>
<dbReference type="RefSeq" id="WP_143099830.1">
    <property type="nucleotide sequence ID" value="NZ_BKAF01000022.1"/>
</dbReference>